<sequence>MPRSPYGFVLPLLLSLAVATPVAFDPADALAKAAQETVRKQAPKPTAKTAAQKAASPTTAAKPAAVRTVHKAAVHKSATHKAATHKAAVRKAAVHRTGKARRAGRVAAGAAAGTVAGAAVFRPVHAYVLMDAQSGRVLDSENADTLTYPASLTKMMTLLLTFEALERGTLRLDQELPVSRHATNQKPSRLNLAVGSTIRVEDAILALTVKSANDVAVVLAEALGGSEEQFAEMMTAKAQALGMTSTTFRNASGLPHKEQRTTARDMARLSRAVVARPAREYAYFSRTRFDWNGTVVPGHNRLLGRVEGYDGIKTGFINLSGFNLAGSASRNGQRLVAVVLGGTTAASRDREVAELLEQGFGAAPPKQTVAVTDVKAVR</sequence>
<evidence type="ECO:0000259" key="12">
    <source>
        <dbReference type="Pfam" id="PF00768"/>
    </source>
</evidence>
<dbReference type="GO" id="GO:0008360">
    <property type="term" value="P:regulation of cell shape"/>
    <property type="evidence" value="ECO:0007669"/>
    <property type="project" value="UniProtKB-KW"/>
</dbReference>
<dbReference type="PRINTS" id="PR00725">
    <property type="entry name" value="DADACBPTASE1"/>
</dbReference>
<evidence type="ECO:0000313" key="14">
    <source>
        <dbReference type="Proteomes" id="UP000476837"/>
    </source>
</evidence>
<evidence type="ECO:0000256" key="10">
    <source>
        <dbReference type="SAM" id="MobiDB-lite"/>
    </source>
</evidence>
<evidence type="ECO:0000256" key="3">
    <source>
        <dbReference type="ARBA" id="ARBA00022801"/>
    </source>
</evidence>
<evidence type="ECO:0000256" key="11">
    <source>
        <dbReference type="SAM" id="SignalP"/>
    </source>
</evidence>
<dbReference type="SUPFAM" id="SSF56601">
    <property type="entry name" value="beta-lactamase/transpeptidase-like"/>
    <property type="match status" value="1"/>
</dbReference>
<evidence type="ECO:0000256" key="7">
    <source>
        <dbReference type="PIRSR" id="PIRSR618044-1"/>
    </source>
</evidence>
<name>A0A6L3AV91_AZOBR</name>
<evidence type="ECO:0000256" key="9">
    <source>
        <dbReference type="RuleBase" id="RU004016"/>
    </source>
</evidence>
<dbReference type="InterPro" id="IPR012338">
    <property type="entry name" value="Beta-lactam/transpept-like"/>
</dbReference>
<dbReference type="Gene3D" id="3.40.710.10">
    <property type="entry name" value="DD-peptidase/beta-lactamase superfamily"/>
    <property type="match status" value="1"/>
</dbReference>
<keyword evidence="13" id="KW-0121">Carboxypeptidase</keyword>
<reference evidence="13 14" key="1">
    <citation type="submission" date="2018-07" db="EMBL/GenBank/DDBJ databases">
        <title>Genome sequence of Roseomonas fauriae ATCC 49958.</title>
        <authorList>
            <person name="Sant'Anna F.H."/>
            <person name="Baldani J.I."/>
            <person name="Zilli J.E."/>
            <person name="Reis V.M."/>
            <person name="Hartmann A."/>
            <person name="Cruz L."/>
            <person name="de Souza E.M."/>
            <person name="de Oliveira Pedrosa F."/>
            <person name="Passaglia L.M.P."/>
        </authorList>
    </citation>
    <scope>NUCLEOTIDE SEQUENCE [LARGE SCALE GENOMIC DNA]</scope>
    <source>
        <strain evidence="13 14">ATCC 49958</strain>
    </source>
</reference>
<feature type="chain" id="PRO_5026794479" evidence="11">
    <location>
        <begin position="24"/>
        <end position="378"/>
    </location>
</feature>
<dbReference type="RefSeq" id="WP_149167039.1">
    <property type="nucleotide sequence ID" value="NZ_QOKV01000019.1"/>
</dbReference>
<evidence type="ECO:0000256" key="5">
    <source>
        <dbReference type="ARBA" id="ARBA00022984"/>
    </source>
</evidence>
<proteinExistence type="inferred from homology"/>
<comment type="similarity">
    <text evidence="1 9">Belongs to the peptidase S11 family.</text>
</comment>
<dbReference type="GO" id="GO:0009002">
    <property type="term" value="F:serine-type D-Ala-D-Ala carboxypeptidase activity"/>
    <property type="evidence" value="ECO:0007669"/>
    <property type="project" value="InterPro"/>
</dbReference>
<comment type="caution">
    <text evidence="13">The sequence shown here is derived from an EMBL/GenBank/DDBJ whole genome shotgun (WGS) entry which is preliminary data.</text>
</comment>
<dbReference type="AlphaFoldDB" id="A0A6L3AV91"/>
<evidence type="ECO:0000256" key="1">
    <source>
        <dbReference type="ARBA" id="ARBA00007164"/>
    </source>
</evidence>
<gene>
    <name evidence="13" type="ORF">DS837_23930</name>
</gene>
<dbReference type="PANTHER" id="PTHR21581">
    <property type="entry name" value="D-ALANYL-D-ALANINE CARBOXYPEPTIDASE"/>
    <property type="match status" value="1"/>
</dbReference>
<accession>A0A6L3AV91</accession>
<keyword evidence="5" id="KW-0573">Peptidoglycan synthesis</keyword>
<dbReference type="Pfam" id="PF00768">
    <property type="entry name" value="Peptidase_S11"/>
    <property type="match status" value="1"/>
</dbReference>
<feature type="active site" description="Proton acceptor" evidence="7">
    <location>
        <position position="154"/>
    </location>
</feature>
<dbReference type="InterPro" id="IPR001967">
    <property type="entry name" value="Peptidase_S11_N"/>
</dbReference>
<feature type="active site" description="Acyl-ester intermediate" evidence="7">
    <location>
        <position position="151"/>
    </location>
</feature>
<evidence type="ECO:0000256" key="8">
    <source>
        <dbReference type="PIRSR" id="PIRSR618044-2"/>
    </source>
</evidence>
<dbReference type="EMBL" id="QOKV01000019">
    <property type="protein sequence ID" value="KAA0680533.1"/>
    <property type="molecule type" value="Genomic_DNA"/>
</dbReference>
<keyword evidence="3" id="KW-0378">Hydrolase</keyword>
<keyword evidence="13" id="KW-0645">Protease</keyword>
<dbReference type="GO" id="GO:0006508">
    <property type="term" value="P:proteolysis"/>
    <property type="evidence" value="ECO:0007669"/>
    <property type="project" value="InterPro"/>
</dbReference>
<feature type="region of interest" description="Disordered" evidence="10">
    <location>
        <begin position="40"/>
        <end position="63"/>
    </location>
</feature>
<dbReference type="PANTHER" id="PTHR21581:SF6">
    <property type="entry name" value="TRAFFICKING PROTEIN PARTICLE COMPLEX SUBUNIT 12"/>
    <property type="match status" value="1"/>
</dbReference>
<keyword evidence="4" id="KW-0133">Cell shape</keyword>
<keyword evidence="2 11" id="KW-0732">Signal</keyword>
<evidence type="ECO:0000256" key="6">
    <source>
        <dbReference type="ARBA" id="ARBA00023316"/>
    </source>
</evidence>
<keyword evidence="6" id="KW-0961">Cell wall biogenesis/degradation</keyword>
<feature type="compositionally biased region" description="Low complexity" evidence="10">
    <location>
        <begin position="43"/>
        <end position="63"/>
    </location>
</feature>
<feature type="active site" evidence="7">
    <location>
        <position position="211"/>
    </location>
</feature>
<evidence type="ECO:0000313" key="13">
    <source>
        <dbReference type="EMBL" id="KAA0680533.1"/>
    </source>
</evidence>
<protein>
    <submittedName>
        <fullName evidence="13">D-alanyl-D-alanine carboxypeptidase</fullName>
    </submittedName>
</protein>
<feature type="domain" description="Peptidase S11 D-alanyl-D-alanine carboxypeptidase A N-terminal" evidence="12">
    <location>
        <begin position="125"/>
        <end position="343"/>
    </location>
</feature>
<dbReference type="GO" id="GO:0009252">
    <property type="term" value="P:peptidoglycan biosynthetic process"/>
    <property type="evidence" value="ECO:0007669"/>
    <property type="project" value="UniProtKB-KW"/>
</dbReference>
<feature type="signal peptide" evidence="11">
    <location>
        <begin position="1"/>
        <end position="23"/>
    </location>
</feature>
<dbReference type="GO" id="GO:0071555">
    <property type="term" value="P:cell wall organization"/>
    <property type="evidence" value="ECO:0007669"/>
    <property type="project" value="UniProtKB-KW"/>
</dbReference>
<dbReference type="Proteomes" id="UP000476837">
    <property type="component" value="Unassembled WGS sequence"/>
</dbReference>
<dbReference type="InterPro" id="IPR018044">
    <property type="entry name" value="Peptidase_S11"/>
</dbReference>
<organism evidence="13 14">
    <name type="scientific">Azospirillum brasilense</name>
    <dbReference type="NCBI Taxonomy" id="192"/>
    <lineage>
        <taxon>Bacteria</taxon>
        <taxon>Pseudomonadati</taxon>
        <taxon>Pseudomonadota</taxon>
        <taxon>Alphaproteobacteria</taxon>
        <taxon>Rhodospirillales</taxon>
        <taxon>Azospirillaceae</taxon>
        <taxon>Azospirillum</taxon>
    </lineage>
</organism>
<evidence type="ECO:0000256" key="2">
    <source>
        <dbReference type="ARBA" id="ARBA00022729"/>
    </source>
</evidence>
<evidence type="ECO:0000256" key="4">
    <source>
        <dbReference type="ARBA" id="ARBA00022960"/>
    </source>
</evidence>
<feature type="binding site" evidence="8">
    <location>
        <position position="313"/>
    </location>
    <ligand>
        <name>substrate</name>
    </ligand>
</feature>